<reference evidence="4 5" key="1">
    <citation type="journal article" date="2019" name="Syst. Appl. Microbiol.">
        <title>Characterization of Bifidobacterium species in feaces of the Egyptian fruit bat: Description of B. vespertilionis sp. nov. and B. rousetti sp. nov.</title>
        <authorList>
            <person name="Modesto M."/>
            <person name="Satti M."/>
            <person name="Watanabe K."/>
            <person name="Puglisi E."/>
            <person name="Morelli L."/>
            <person name="Huang C.-H."/>
            <person name="Liou J.-S."/>
            <person name="Miyashita M."/>
            <person name="Tamura T."/>
            <person name="Saito S."/>
            <person name="Mori K."/>
            <person name="Huang L."/>
            <person name="Sciavilla P."/>
            <person name="Sandri C."/>
            <person name="Spiezio C."/>
            <person name="Vitali F."/>
            <person name="Cavalieri D."/>
            <person name="Perpetuini G."/>
            <person name="Tofalo R."/>
            <person name="Bonetti A."/>
            <person name="Arita M."/>
            <person name="Mattarelli P."/>
        </authorList>
    </citation>
    <scope>NUCLEOTIDE SEQUENCE [LARGE SCALE GENOMIC DNA]</scope>
    <source>
        <strain evidence="2 5">RST16</strain>
        <strain evidence="3 4">RST8</strain>
    </source>
</reference>
<dbReference type="PANTHER" id="PTHR12835">
    <property type="entry name" value="BIOTIN PROTEIN LIGASE"/>
    <property type="match status" value="1"/>
</dbReference>
<evidence type="ECO:0000259" key="1">
    <source>
        <dbReference type="PROSITE" id="PS51733"/>
    </source>
</evidence>
<evidence type="ECO:0000313" key="4">
    <source>
        <dbReference type="Proteomes" id="UP000345527"/>
    </source>
</evidence>
<accession>A0A5J5E1B4</accession>
<comment type="caution">
    <text evidence="3">The sequence shown here is derived from an EMBL/GenBank/DDBJ whole genome shotgun (WGS) entry which is preliminary data.</text>
</comment>
<dbReference type="EMBL" id="RZNZ01000015">
    <property type="protein sequence ID" value="KAA8818428.1"/>
    <property type="molecule type" value="Genomic_DNA"/>
</dbReference>
<evidence type="ECO:0000313" key="5">
    <source>
        <dbReference type="Proteomes" id="UP000374630"/>
    </source>
</evidence>
<organism evidence="3 4">
    <name type="scientific">Bifidobacterium vespertilionis</name>
    <dbReference type="NCBI Taxonomy" id="2562524"/>
    <lineage>
        <taxon>Bacteria</taxon>
        <taxon>Bacillati</taxon>
        <taxon>Actinomycetota</taxon>
        <taxon>Actinomycetes</taxon>
        <taxon>Bifidobacteriales</taxon>
        <taxon>Bifidobacteriaceae</taxon>
        <taxon>Bifidobacterium</taxon>
    </lineage>
</organism>
<keyword evidence="3" id="KW-0436">Ligase</keyword>
<dbReference type="GO" id="GO:0005737">
    <property type="term" value="C:cytoplasm"/>
    <property type="evidence" value="ECO:0007669"/>
    <property type="project" value="TreeGrafter"/>
</dbReference>
<dbReference type="Gene3D" id="2.30.30.100">
    <property type="match status" value="1"/>
</dbReference>
<dbReference type="PANTHER" id="PTHR12835:SF5">
    <property type="entry name" value="BIOTIN--PROTEIN LIGASE"/>
    <property type="match status" value="1"/>
</dbReference>
<keyword evidence="5" id="KW-1185">Reference proteome</keyword>
<dbReference type="Proteomes" id="UP000374630">
    <property type="component" value="Unassembled WGS sequence"/>
</dbReference>
<dbReference type="AlphaFoldDB" id="A0A5J5E1B4"/>
<gene>
    <name evidence="3" type="ORF">EM848_07640</name>
    <name evidence="2" type="ORF">EMO90_09960</name>
</gene>
<dbReference type="OrthoDB" id="9807064at2"/>
<feature type="domain" description="BPL/LPL catalytic" evidence="1">
    <location>
        <begin position="23"/>
        <end position="234"/>
    </location>
</feature>
<protein>
    <submittedName>
        <fullName evidence="3">Biotin--[acetyl-CoA-carboxylase] ligase</fullName>
    </submittedName>
</protein>
<dbReference type="InterPro" id="IPR045864">
    <property type="entry name" value="aa-tRNA-synth_II/BPL/LPL"/>
</dbReference>
<evidence type="ECO:0000313" key="2">
    <source>
        <dbReference type="EMBL" id="KAA8818428.1"/>
    </source>
</evidence>
<dbReference type="GO" id="GO:0004077">
    <property type="term" value="F:biotin--[biotin carboxyl-carrier protein] ligase activity"/>
    <property type="evidence" value="ECO:0007669"/>
    <property type="project" value="TreeGrafter"/>
</dbReference>
<dbReference type="Gene3D" id="3.30.930.10">
    <property type="entry name" value="Bira Bifunctional Protein, Domain 2"/>
    <property type="match status" value="1"/>
</dbReference>
<proteinExistence type="predicted"/>
<dbReference type="Proteomes" id="UP000345527">
    <property type="component" value="Unassembled WGS sequence"/>
</dbReference>
<evidence type="ECO:0000313" key="3">
    <source>
        <dbReference type="EMBL" id="KAA8822908.1"/>
    </source>
</evidence>
<sequence>MPRTAQVANAFDALAEVDSTNAELRRRCLGDDPFVRRLMAEAWKGNPQGEGNDPMGAKGVPMGVLAAQTQTGGHGRLGRAWADAPGESFVASFLAVLPRNVVFGPDAGWLTLAAGVAAVDALRGVLGDVDAQPLRDGVRLAVKWPNDVFVVGPAAGRKLGGILIESAELPKTGAERNACVALIVGIGLNLGIAADRLPTEQATSLQLDFGPLPAFDELRDRIGAALTHELRSQFASLASGTAEAVRTLHDRMTRDCWTLGRPVEVRLVDGSALRGEAESIGPDASLVVRDAAGECHVVHTGDVGVLAAGR</sequence>
<dbReference type="Pfam" id="PF03099">
    <property type="entry name" value="BPL_LplA_LipB"/>
    <property type="match status" value="1"/>
</dbReference>
<dbReference type="SUPFAM" id="SSF55681">
    <property type="entry name" value="Class II aaRS and biotin synthetases"/>
    <property type="match status" value="1"/>
</dbReference>
<name>A0A5J5E1B4_9BIFI</name>
<dbReference type="PROSITE" id="PS51733">
    <property type="entry name" value="BPL_LPL_CATALYTIC"/>
    <property type="match status" value="1"/>
</dbReference>
<dbReference type="InterPro" id="IPR004143">
    <property type="entry name" value="BPL_LPL_catalytic"/>
</dbReference>
<dbReference type="EMBL" id="RZOA01000014">
    <property type="protein sequence ID" value="KAA8822908.1"/>
    <property type="molecule type" value="Genomic_DNA"/>
</dbReference>